<dbReference type="RefSeq" id="WP_390276463.1">
    <property type="nucleotide sequence ID" value="NZ_JBHRYH010000005.1"/>
</dbReference>
<sequence length="861" mass="95978">MTLPRFSLFSSPSSKLSWLLLLLLAMLGGIVLFYHQANQRLVGELNSLNGIHAANLRTSSQMLGLLGSVQNQLGQLLDDDNEDSLRYGELNRQIALIEARLAQLQQLPRQLTPPPLQQENTRQIAMLQAEIARDMDSFAQQVSGLLLLVQADSRHARRQARLVTRQVRDDTEQLAQLVQLQEQATQHAFDRYLEQASNRFKIIELPLLSLMLLVLLLMLRTFRRIGSQMRTTERTLLQLSAGDTDVQLPEDNDASFQPIVTALQRFRNSLHGNRRTQQQLAQQVEERTAHLQAANQQLADEISQRREAEKHRRLFEIVFRNTDNAVLITTPDSRILTANQAYLQMTGRTLDELVGQQPPISRSGHHDSNFYQQLWQELSHRGRWQGEIVNRHVDGALVHALLTINAVHDGDGSLTHYVGILSDITQLKAAENQLRRMAYFDPLTALPNRVMLKNRLEHEIEIAEQEKKSFAVVMLDLDRFKFVNDTMGHKAGDELLMDVAERLRGTIRIEDTVARLSGDEFCLILRDSSPAQAALICEAVLQVLGLPFRLTERDAEIGGSLGIAMFPADGDNVTTLLKHADAAMYQAKAQGRNRYSFFEPAIGARLKEEMELFSALRTAVKQGAFTLHYQPVIALQPGLPTYAEALLRWPQGGQHASPGVFIPFAENHGLIDAIGDFVLDNACDFVARQRDNGQPQTISINLSAKQLAQGNLPARLAARLADSGISPACIELELTESTLIQDLAAIGGTLQQLRDEGFRIAIDDFGAGYSSLNYLLELPVDKVKIDQRFIGGLGDNPRNQAVVAAILELARAIGVQTVAEGVETAAQLAFLRAHGCHYVQGYYFARPMPEADYLAFQLPAA</sequence>
<dbReference type="Pfam" id="PF00990">
    <property type="entry name" value="GGDEF"/>
    <property type="match status" value="1"/>
</dbReference>
<dbReference type="Gene3D" id="3.30.70.270">
    <property type="match status" value="1"/>
</dbReference>
<dbReference type="EMBL" id="JBHRYH010000005">
    <property type="protein sequence ID" value="MFC3625061.1"/>
    <property type="molecule type" value="Genomic_DNA"/>
</dbReference>
<dbReference type="PROSITE" id="PS50112">
    <property type="entry name" value="PAS"/>
    <property type="match status" value="1"/>
</dbReference>
<keyword evidence="9" id="KW-1185">Reference proteome</keyword>
<evidence type="ECO:0000259" key="5">
    <source>
        <dbReference type="PROSITE" id="PS50883"/>
    </source>
</evidence>
<proteinExistence type="predicted"/>
<dbReference type="Pfam" id="PF00563">
    <property type="entry name" value="EAL"/>
    <property type="match status" value="1"/>
</dbReference>
<organism evidence="8 9">
    <name type="scientific">Vogesella amnigena</name>
    <dbReference type="NCBI Taxonomy" id="1507449"/>
    <lineage>
        <taxon>Bacteria</taxon>
        <taxon>Pseudomonadati</taxon>
        <taxon>Pseudomonadota</taxon>
        <taxon>Betaproteobacteria</taxon>
        <taxon>Neisseriales</taxon>
        <taxon>Chromobacteriaceae</taxon>
        <taxon>Vogesella</taxon>
    </lineage>
</organism>
<dbReference type="NCBIfam" id="TIGR00229">
    <property type="entry name" value="sensory_box"/>
    <property type="match status" value="1"/>
</dbReference>
<evidence type="ECO:0000313" key="8">
    <source>
        <dbReference type="EMBL" id="MFC3625061.1"/>
    </source>
</evidence>
<dbReference type="Pfam" id="PF00989">
    <property type="entry name" value="PAS"/>
    <property type="match status" value="1"/>
</dbReference>
<feature type="coiled-coil region" evidence="1">
    <location>
        <begin position="281"/>
        <end position="311"/>
    </location>
</feature>
<dbReference type="PROSITE" id="PS50885">
    <property type="entry name" value="HAMP"/>
    <property type="match status" value="1"/>
</dbReference>
<keyword evidence="2" id="KW-0812">Transmembrane</keyword>
<dbReference type="Gene3D" id="3.30.450.20">
    <property type="entry name" value="PAS domain"/>
    <property type="match status" value="1"/>
</dbReference>
<dbReference type="CDD" id="cd01949">
    <property type="entry name" value="GGDEF"/>
    <property type="match status" value="1"/>
</dbReference>
<keyword evidence="2" id="KW-0472">Membrane</keyword>
<feature type="domain" description="PAS" evidence="3">
    <location>
        <begin position="307"/>
        <end position="357"/>
    </location>
</feature>
<evidence type="ECO:0000259" key="4">
    <source>
        <dbReference type="PROSITE" id="PS50113"/>
    </source>
</evidence>
<protein>
    <submittedName>
        <fullName evidence="8">EAL domain-containing protein</fullName>
    </submittedName>
</protein>
<dbReference type="CDD" id="cd01948">
    <property type="entry name" value="EAL"/>
    <property type="match status" value="1"/>
</dbReference>
<dbReference type="PROSITE" id="PS50887">
    <property type="entry name" value="GGDEF"/>
    <property type="match status" value="1"/>
</dbReference>
<dbReference type="InterPro" id="IPR001633">
    <property type="entry name" value="EAL_dom"/>
</dbReference>
<dbReference type="InterPro" id="IPR035965">
    <property type="entry name" value="PAS-like_dom_sf"/>
</dbReference>
<dbReference type="SMART" id="SM00052">
    <property type="entry name" value="EAL"/>
    <property type="match status" value="1"/>
</dbReference>
<dbReference type="NCBIfam" id="TIGR00254">
    <property type="entry name" value="GGDEF"/>
    <property type="match status" value="1"/>
</dbReference>
<comment type="caution">
    <text evidence="8">The sequence shown here is derived from an EMBL/GenBank/DDBJ whole genome shotgun (WGS) entry which is preliminary data.</text>
</comment>
<feature type="domain" description="GGDEF" evidence="7">
    <location>
        <begin position="468"/>
        <end position="600"/>
    </location>
</feature>
<dbReference type="InterPro" id="IPR013767">
    <property type="entry name" value="PAS_fold"/>
</dbReference>
<dbReference type="SMART" id="SM00086">
    <property type="entry name" value="PAC"/>
    <property type="match status" value="1"/>
</dbReference>
<dbReference type="SUPFAM" id="SSF55785">
    <property type="entry name" value="PYP-like sensor domain (PAS domain)"/>
    <property type="match status" value="1"/>
</dbReference>
<evidence type="ECO:0000259" key="3">
    <source>
        <dbReference type="PROSITE" id="PS50112"/>
    </source>
</evidence>
<evidence type="ECO:0000313" key="9">
    <source>
        <dbReference type="Proteomes" id="UP001595636"/>
    </source>
</evidence>
<dbReference type="InterPro" id="IPR043128">
    <property type="entry name" value="Rev_trsase/Diguanyl_cyclase"/>
</dbReference>
<keyword evidence="1" id="KW-0175">Coiled coil</keyword>
<accession>A0ABV7TP12</accession>
<dbReference type="InterPro" id="IPR035919">
    <property type="entry name" value="EAL_sf"/>
</dbReference>
<keyword evidence="2" id="KW-1133">Transmembrane helix</keyword>
<dbReference type="InterPro" id="IPR001610">
    <property type="entry name" value="PAC"/>
</dbReference>
<dbReference type="PANTHER" id="PTHR44757:SF2">
    <property type="entry name" value="BIOFILM ARCHITECTURE MAINTENANCE PROTEIN MBAA"/>
    <property type="match status" value="1"/>
</dbReference>
<dbReference type="SMART" id="SM00267">
    <property type="entry name" value="GGDEF"/>
    <property type="match status" value="1"/>
</dbReference>
<feature type="domain" description="EAL" evidence="5">
    <location>
        <begin position="609"/>
        <end position="861"/>
    </location>
</feature>
<evidence type="ECO:0000259" key="7">
    <source>
        <dbReference type="PROSITE" id="PS50887"/>
    </source>
</evidence>
<name>A0ABV7TP12_9NEIS</name>
<feature type="transmembrane region" description="Helical" evidence="2">
    <location>
        <begin position="16"/>
        <end position="34"/>
    </location>
</feature>
<dbReference type="InterPro" id="IPR003660">
    <property type="entry name" value="HAMP_dom"/>
</dbReference>
<feature type="domain" description="HAMP" evidence="6">
    <location>
        <begin position="223"/>
        <end position="275"/>
    </location>
</feature>
<dbReference type="InterPro" id="IPR000700">
    <property type="entry name" value="PAS-assoc_C"/>
</dbReference>
<dbReference type="PROSITE" id="PS50883">
    <property type="entry name" value="EAL"/>
    <property type="match status" value="1"/>
</dbReference>
<dbReference type="Gene3D" id="3.20.20.450">
    <property type="entry name" value="EAL domain"/>
    <property type="match status" value="1"/>
</dbReference>
<dbReference type="Proteomes" id="UP001595636">
    <property type="component" value="Unassembled WGS sequence"/>
</dbReference>
<dbReference type="SUPFAM" id="SSF141868">
    <property type="entry name" value="EAL domain-like"/>
    <property type="match status" value="1"/>
</dbReference>
<dbReference type="InterPro" id="IPR000160">
    <property type="entry name" value="GGDEF_dom"/>
</dbReference>
<dbReference type="CDD" id="cd00130">
    <property type="entry name" value="PAS"/>
    <property type="match status" value="1"/>
</dbReference>
<dbReference type="PROSITE" id="PS50113">
    <property type="entry name" value="PAC"/>
    <property type="match status" value="1"/>
</dbReference>
<dbReference type="InterPro" id="IPR000014">
    <property type="entry name" value="PAS"/>
</dbReference>
<dbReference type="PANTHER" id="PTHR44757">
    <property type="entry name" value="DIGUANYLATE CYCLASE DGCP"/>
    <property type="match status" value="1"/>
</dbReference>
<dbReference type="SUPFAM" id="SSF55073">
    <property type="entry name" value="Nucleotide cyclase"/>
    <property type="match status" value="1"/>
</dbReference>
<dbReference type="SMART" id="SM00091">
    <property type="entry name" value="PAS"/>
    <property type="match status" value="1"/>
</dbReference>
<evidence type="ECO:0000259" key="6">
    <source>
        <dbReference type="PROSITE" id="PS50885"/>
    </source>
</evidence>
<gene>
    <name evidence="8" type="ORF">ACFOKJ_02745</name>
</gene>
<dbReference type="InterPro" id="IPR029787">
    <property type="entry name" value="Nucleotide_cyclase"/>
</dbReference>
<reference evidence="9" key="1">
    <citation type="journal article" date="2019" name="Int. J. Syst. Evol. Microbiol.">
        <title>The Global Catalogue of Microorganisms (GCM) 10K type strain sequencing project: providing services to taxonomists for standard genome sequencing and annotation.</title>
        <authorList>
            <consortium name="The Broad Institute Genomics Platform"/>
            <consortium name="The Broad Institute Genome Sequencing Center for Infectious Disease"/>
            <person name="Wu L."/>
            <person name="Ma J."/>
        </authorList>
    </citation>
    <scope>NUCLEOTIDE SEQUENCE [LARGE SCALE GENOMIC DNA]</scope>
    <source>
        <strain evidence="9">KCTC 42195</strain>
    </source>
</reference>
<feature type="domain" description="PAC" evidence="4">
    <location>
        <begin position="382"/>
        <end position="436"/>
    </location>
</feature>
<evidence type="ECO:0000256" key="2">
    <source>
        <dbReference type="SAM" id="Phobius"/>
    </source>
</evidence>
<dbReference type="InterPro" id="IPR052155">
    <property type="entry name" value="Biofilm_reg_signaling"/>
</dbReference>
<evidence type="ECO:0000256" key="1">
    <source>
        <dbReference type="SAM" id="Coils"/>
    </source>
</evidence>
<feature type="transmembrane region" description="Helical" evidence="2">
    <location>
        <begin position="202"/>
        <end position="222"/>
    </location>
</feature>